<proteinExistence type="predicted"/>
<dbReference type="InterPro" id="IPR057196">
    <property type="entry name" value="DUF7874"/>
</dbReference>
<dbReference type="EMBL" id="JAYMYS010000007">
    <property type="protein sequence ID" value="KAK7386132.1"/>
    <property type="molecule type" value="Genomic_DNA"/>
</dbReference>
<organism evidence="1 2">
    <name type="scientific">Psophocarpus tetragonolobus</name>
    <name type="common">Winged bean</name>
    <name type="synonym">Dolichos tetragonolobus</name>
    <dbReference type="NCBI Taxonomy" id="3891"/>
    <lineage>
        <taxon>Eukaryota</taxon>
        <taxon>Viridiplantae</taxon>
        <taxon>Streptophyta</taxon>
        <taxon>Embryophyta</taxon>
        <taxon>Tracheophyta</taxon>
        <taxon>Spermatophyta</taxon>
        <taxon>Magnoliopsida</taxon>
        <taxon>eudicotyledons</taxon>
        <taxon>Gunneridae</taxon>
        <taxon>Pentapetalae</taxon>
        <taxon>rosids</taxon>
        <taxon>fabids</taxon>
        <taxon>Fabales</taxon>
        <taxon>Fabaceae</taxon>
        <taxon>Papilionoideae</taxon>
        <taxon>50 kb inversion clade</taxon>
        <taxon>NPAAA clade</taxon>
        <taxon>indigoferoid/millettioid clade</taxon>
        <taxon>Phaseoleae</taxon>
        <taxon>Psophocarpus</taxon>
    </lineage>
</organism>
<protein>
    <submittedName>
        <fullName evidence="1">Uncharacterized protein</fullName>
    </submittedName>
</protein>
<dbReference type="AlphaFoldDB" id="A0AAN9RZE5"/>
<name>A0AAN9RZE5_PSOTE</name>
<reference evidence="1 2" key="1">
    <citation type="submission" date="2024-01" db="EMBL/GenBank/DDBJ databases">
        <title>The genomes of 5 underutilized Papilionoideae crops provide insights into root nodulation and disease resistanc.</title>
        <authorList>
            <person name="Jiang F."/>
        </authorList>
    </citation>
    <scope>NUCLEOTIDE SEQUENCE [LARGE SCALE GENOMIC DNA]</scope>
    <source>
        <strain evidence="1">DUOXIRENSHENG_FW03</strain>
        <tissue evidence="1">Leaves</tissue>
    </source>
</reference>
<dbReference type="Proteomes" id="UP001386955">
    <property type="component" value="Unassembled WGS sequence"/>
</dbReference>
<evidence type="ECO:0000313" key="1">
    <source>
        <dbReference type="EMBL" id="KAK7386132.1"/>
    </source>
</evidence>
<evidence type="ECO:0000313" key="2">
    <source>
        <dbReference type="Proteomes" id="UP001386955"/>
    </source>
</evidence>
<comment type="caution">
    <text evidence="1">The sequence shown here is derived from an EMBL/GenBank/DDBJ whole genome shotgun (WGS) entry which is preliminary data.</text>
</comment>
<sequence>MGMVMSYMGGTGVEVASKGLSMITGTLYDRVIEKRKIENFNHFHTAILDIFNAINMALPGKHYDAPPLEDIKKCYDQWDQSKEDDKNKKQIFTDFVNQNVNLGKADESMMITGIVAPPVAMVAKRTGQSVPQLSVIKAIPDVAFVPGATILALIAIKLTKRMAFKNIPSLPQKENAPT</sequence>
<dbReference type="PANTHER" id="PTHR37754">
    <property type="entry name" value="CALCIUM ION-BINDING PROTEIN"/>
    <property type="match status" value="1"/>
</dbReference>
<keyword evidence="2" id="KW-1185">Reference proteome</keyword>
<dbReference type="PANTHER" id="PTHR37754:SF1">
    <property type="entry name" value="CALCIUM ION-BINDING PROTEIN"/>
    <property type="match status" value="1"/>
</dbReference>
<accession>A0AAN9RZE5</accession>
<gene>
    <name evidence="1" type="ORF">VNO78_26119</name>
</gene>
<dbReference type="Pfam" id="PF25284">
    <property type="entry name" value="DUF7874"/>
    <property type="match status" value="1"/>
</dbReference>